<dbReference type="RefSeq" id="WP_305007374.1">
    <property type="nucleotide sequence ID" value="NZ_JAUQSY010000009.1"/>
</dbReference>
<evidence type="ECO:0000313" key="2">
    <source>
        <dbReference type="Proteomes" id="UP001176429"/>
    </source>
</evidence>
<proteinExistence type="predicted"/>
<dbReference type="EMBL" id="JAUQSY010000009">
    <property type="protein sequence ID" value="MDO7876037.1"/>
    <property type="molecule type" value="Genomic_DNA"/>
</dbReference>
<comment type="caution">
    <text evidence="1">The sequence shown here is derived from an EMBL/GenBank/DDBJ whole genome shotgun (WGS) entry which is preliminary data.</text>
</comment>
<organism evidence="1 2">
    <name type="scientific">Hymenobacter aranciens</name>
    <dbReference type="NCBI Taxonomy" id="3063996"/>
    <lineage>
        <taxon>Bacteria</taxon>
        <taxon>Pseudomonadati</taxon>
        <taxon>Bacteroidota</taxon>
        <taxon>Cytophagia</taxon>
        <taxon>Cytophagales</taxon>
        <taxon>Hymenobacteraceae</taxon>
        <taxon>Hymenobacter</taxon>
    </lineage>
</organism>
<reference evidence="1" key="1">
    <citation type="submission" date="2023-07" db="EMBL/GenBank/DDBJ databases">
        <authorList>
            <person name="Kim M.K."/>
        </authorList>
    </citation>
    <scope>NUCLEOTIDE SEQUENCE</scope>
    <source>
        <strain evidence="1">ASUV-10-1</strain>
    </source>
</reference>
<accession>A0ABT9BCQ3</accession>
<sequence length="121" mass="13547">MLLASASALGAQPPLWPFQRTETARAFSGVFIVTHQYRSFGRTSRFVGVRGCNLVSRKSWGLRTKTAYTVHGANGRRLSPRHYTRAVATADERVVVTHRAHRTVVMEYLDAAGRLTPYTQN</sequence>
<protein>
    <submittedName>
        <fullName evidence="1">Uncharacterized protein</fullName>
    </submittedName>
</protein>
<gene>
    <name evidence="1" type="ORF">Q5H93_14935</name>
</gene>
<name>A0ABT9BCQ3_9BACT</name>
<keyword evidence="2" id="KW-1185">Reference proteome</keyword>
<dbReference type="Proteomes" id="UP001176429">
    <property type="component" value="Unassembled WGS sequence"/>
</dbReference>
<evidence type="ECO:0000313" key="1">
    <source>
        <dbReference type="EMBL" id="MDO7876037.1"/>
    </source>
</evidence>